<reference evidence="2" key="1">
    <citation type="submission" date="2019-05" db="EMBL/GenBank/DDBJ databases">
        <title>Tamlana fucoidanivorans sp. nov., isolated from the surface of algae collected from Fujian province in China.</title>
        <authorList>
            <person name="Li J."/>
        </authorList>
    </citation>
    <scope>NUCLEOTIDE SEQUENCE [LARGE SCALE GENOMIC DNA]</scope>
    <source>
        <strain evidence="2">2251</strain>
        <plasmid evidence="2">unnamed4</plasmid>
    </source>
</reference>
<evidence type="ECO:0000313" key="1">
    <source>
        <dbReference type="EMBL" id="QDA36423.1"/>
    </source>
</evidence>
<dbReference type="Gene3D" id="3.40.50.2300">
    <property type="match status" value="2"/>
</dbReference>
<accession>A0A4Y5SU07</accession>
<proteinExistence type="predicted"/>
<protein>
    <submittedName>
        <fullName evidence="1">N-acetylmuramoyl-L-alanine amidase</fullName>
    </submittedName>
</protein>
<evidence type="ECO:0000313" key="2">
    <source>
        <dbReference type="Proteomes" id="UP000296374"/>
    </source>
</evidence>
<organism evidence="1 2">
    <name type="scientific">Paracoccus liaowanqingii</name>
    <dbReference type="NCBI Taxonomy" id="2560053"/>
    <lineage>
        <taxon>Bacteria</taxon>
        <taxon>Pseudomonadati</taxon>
        <taxon>Pseudomonadota</taxon>
        <taxon>Alphaproteobacteria</taxon>
        <taxon>Rhodobacterales</taxon>
        <taxon>Paracoccaceae</taxon>
        <taxon>Paracoccus</taxon>
    </lineage>
</organism>
<dbReference type="InterPro" id="IPR028082">
    <property type="entry name" value="Peripla_BP_I"/>
</dbReference>
<dbReference type="PANTHER" id="PTHR47628:SF1">
    <property type="entry name" value="ALIPHATIC AMIDASE EXPRESSION-REGULATING PROTEIN"/>
    <property type="match status" value="1"/>
</dbReference>
<dbReference type="KEGG" id="plia:E4191_20150"/>
<dbReference type="EMBL" id="CP040763">
    <property type="protein sequence ID" value="QDA36423.1"/>
    <property type="molecule type" value="Genomic_DNA"/>
</dbReference>
<dbReference type="AlphaFoldDB" id="A0A4Y5SU07"/>
<sequence length="370" mass="39941">MATRSIDLGLLFSRSGTYGLLGEASRTGALKAVAQVNGDPQFDIAFRPVERDPQGNVDAYAPLCEQIFATSTARHVIGCTTSWSRKEVIPSLERMDGALWYPVPYEGFEASDRVVYTHACPNQHLLPLLDHAFAQYGTRSYLTGSNYIWGWEMNRLAREIGMRAGGEVLGERYLPLGSTEVSRIVDEIADLRPDFVLNQLIGPSQYAFLQAMAGLRARDPAFAAGQCPILSCNLTECELPAIGAAAEGVIAAGPWFRGMPPLRPEDARGQAFGSSLEAAAHASVMMLARLLSHRPGAEALPLSRLLALPRAAAMGLSPRTHHTRLPVAIAQVRDGAFVPLRSMAPIEGDPYLTLGLTPGREAPPALRVVT</sequence>
<dbReference type="RefSeq" id="WP_139616168.1">
    <property type="nucleotide sequence ID" value="NZ_CP040763.1"/>
</dbReference>
<geneLocation type="plasmid" evidence="1 2">
    <name>unnamed4</name>
</geneLocation>
<name>A0A4Y5SU07_9RHOB</name>
<dbReference type="Pfam" id="PF13433">
    <property type="entry name" value="Peripla_BP_5"/>
    <property type="match status" value="1"/>
</dbReference>
<gene>
    <name evidence="1" type="ORF">E4191_20150</name>
</gene>
<dbReference type="SUPFAM" id="SSF53822">
    <property type="entry name" value="Periplasmic binding protein-like I"/>
    <property type="match status" value="1"/>
</dbReference>
<dbReference type="PANTHER" id="PTHR47628">
    <property type="match status" value="1"/>
</dbReference>
<dbReference type="Proteomes" id="UP000296374">
    <property type="component" value="Plasmid unnamed4"/>
</dbReference>
<keyword evidence="1" id="KW-0614">Plasmid</keyword>